<dbReference type="EMBL" id="ABDF02000004">
    <property type="protein sequence ID" value="EHK24920.1"/>
    <property type="molecule type" value="Genomic_DNA"/>
</dbReference>
<feature type="compositionally biased region" description="Polar residues" evidence="1">
    <location>
        <begin position="621"/>
        <end position="642"/>
    </location>
</feature>
<protein>
    <submittedName>
        <fullName evidence="2">Uncharacterized protein</fullName>
    </submittedName>
</protein>
<evidence type="ECO:0000313" key="3">
    <source>
        <dbReference type="Proteomes" id="UP000007115"/>
    </source>
</evidence>
<dbReference type="OMA" id="WLQMPIE"/>
<dbReference type="eggNOG" id="ENOG502QUMF">
    <property type="taxonomic scope" value="Eukaryota"/>
</dbReference>
<feature type="compositionally biased region" description="Polar residues" evidence="1">
    <location>
        <begin position="574"/>
        <end position="611"/>
    </location>
</feature>
<feature type="region of interest" description="Disordered" evidence="1">
    <location>
        <begin position="228"/>
        <end position="258"/>
    </location>
</feature>
<keyword evidence="3" id="KW-1185">Reference proteome</keyword>
<organism evidence="2 3">
    <name type="scientific">Hypocrea virens (strain Gv29-8 / FGSC 10586)</name>
    <name type="common">Gliocladium virens</name>
    <name type="synonym">Trichoderma virens</name>
    <dbReference type="NCBI Taxonomy" id="413071"/>
    <lineage>
        <taxon>Eukaryota</taxon>
        <taxon>Fungi</taxon>
        <taxon>Dikarya</taxon>
        <taxon>Ascomycota</taxon>
        <taxon>Pezizomycotina</taxon>
        <taxon>Sordariomycetes</taxon>
        <taxon>Hypocreomycetidae</taxon>
        <taxon>Hypocreales</taxon>
        <taxon>Hypocreaceae</taxon>
        <taxon>Trichoderma</taxon>
    </lineage>
</organism>
<feature type="compositionally biased region" description="Basic and acidic residues" evidence="1">
    <location>
        <begin position="315"/>
        <end position="332"/>
    </location>
</feature>
<feature type="non-terminal residue" evidence="2">
    <location>
        <position position="1"/>
    </location>
</feature>
<feature type="compositionally biased region" description="Basic and acidic residues" evidence="1">
    <location>
        <begin position="726"/>
        <end position="739"/>
    </location>
</feature>
<dbReference type="GeneID" id="25787961"/>
<reference evidence="2 3" key="1">
    <citation type="journal article" date="2011" name="Genome Biol.">
        <title>Comparative genome sequence analysis underscores mycoparasitism as the ancestral life style of Trichoderma.</title>
        <authorList>
            <person name="Kubicek C.P."/>
            <person name="Herrera-Estrella A."/>
            <person name="Seidl-Seiboth V."/>
            <person name="Martinez D.A."/>
            <person name="Druzhinina I.S."/>
            <person name="Thon M."/>
            <person name="Zeilinger S."/>
            <person name="Casas-Flores S."/>
            <person name="Horwitz B.A."/>
            <person name="Mukherjee P.K."/>
            <person name="Mukherjee M."/>
            <person name="Kredics L."/>
            <person name="Alcaraz L.D."/>
            <person name="Aerts A."/>
            <person name="Antal Z."/>
            <person name="Atanasova L."/>
            <person name="Cervantes-Badillo M.G."/>
            <person name="Challacombe J."/>
            <person name="Chertkov O."/>
            <person name="McCluskey K."/>
            <person name="Coulpier F."/>
            <person name="Deshpande N."/>
            <person name="von Doehren H."/>
            <person name="Ebbole D.J."/>
            <person name="Esquivel-Naranjo E.U."/>
            <person name="Fekete E."/>
            <person name="Flipphi M."/>
            <person name="Glaser F."/>
            <person name="Gomez-Rodriguez E.Y."/>
            <person name="Gruber S."/>
            <person name="Han C."/>
            <person name="Henrissat B."/>
            <person name="Hermosa R."/>
            <person name="Hernandez-Onate M."/>
            <person name="Karaffa L."/>
            <person name="Kosti I."/>
            <person name="Le Crom S."/>
            <person name="Lindquist E."/>
            <person name="Lucas S."/>
            <person name="Luebeck M."/>
            <person name="Luebeck P.S."/>
            <person name="Margeot A."/>
            <person name="Metz B."/>
            <person name="Misra M."/>
            <person name="Nevalainen H."/>
            <person name="Omann M."/>
            <person name="Packer N."/>
            <person name="Perrone G."/>
            <person name="Uresti-Rivera E.E."/>
            <person name="Salamov A."/>
            <person name="Schmoll M."/>
            <person name="Seiboth B."/>
            <person name="Shapiro H."/>
            <person name="Sukno S."/>
            <person name="Tamayo-Ramos J.A."/>
            <person name="Tisch D."/>
            <person name="Wiest A."/>
            <person name="Wilkinson H.H."/>
            <person name="Zhang M."/>
            <person name="Coutinho P.M."/>
            <person name="Kenerley C.M."/>
            <person name="Monte E."/>
            <person name="Baker S.E."/>
            <person name="Grigoriev I.V."/>
        </authorList>
    </citation>
    <scope>NUCLEOTIDE SEQUENCE [LARGE SCALE GENOMIC DNA]</scope>
    <source>
        <strain evidence="3">Gv29-8 / FGSC 10586</strain>
    </source>
</reference>
<sequence>HRHWRHISSYHGPWLQMPFELLETLANINYNTPLPRPIDAASFFDLVKVRRLVDEATNLAVRAASDIASPTLTNVNGGFPSISSAMGSHGMGAPGHGGHGGKLSRERKFRMREQASQKLGRAYRLDEIVCSVAMMQGASPLEDVGSLVLQRSPKDSDAKYVHFFHEKIPSRKMAESTSLQPLTDIIEDRPGEPEVLRTRATVKVFKEDFDGAIFDLTHALSISQFIRRSHTSSQEDTQVGETQRTARRRPHDIILSEKDQPSSLEAQLYFQRASIYLTMASDHVLDSIPTPPSSQVNEQPVAVEADDGDAGAEASGKRSPDPDKESTRKQAEARKLVKTFAKRAIKDFLSFISNYHYSPNLPVKVAKEFNDRINLVAHGMRSSRAIDSSSWTESHTVYPLSDLFRSVPPTDLPPYPSQAVTSGKEIQRHAYMVARLVRLADGYPIFQANRSPARADWAEVIHRTENWLCLSSSWDTLCTPAPLPIYDDEHCGHHTCIHNHNHVHKAVLSAGRAASAAAALINDISSDAAGEEERRRRELIREQAILDALDDERVTDEASFRAAIEAHEKRAQRNDTVSSGKPSNGTVSSGKPSIGTVSSGKPSIGTVSSGKPSIGTVSLGKPSNGTTTTPKQSPGTSISPNGPNAPFAMNGTNKTKHLHIHGEDVGDIDIMSRRWSADDGKDYPIMTERASAIARWVQEAPVVTGTAKRKKRTKRTGTGAEGAITKVDEAGEGLEKLEI</sequence>
<dbReference type="VEuPathDB" id="FungiDB:TRIVIDRAFT_146496"/>
<feature type="compositionally biased region" description="Polar residues" evidence="1">
    <location>
        <begin position="228"/>
        <end position="243"/>
    </location>
</feature>
<name>G9ML26_HYPVG</name>
<gene>
    <name evidence="2" type="ORF">TRIVIDRAFT_146496</name>
</gene>
<evidence type="ECO:0000313" key="2">
    <source>
        <dbReference type="EMBL" id="EHK24920.1"/>
    </source>
</evidence>
<dbReference type="AlphaFoldDB" id="G9ML26"/>
<proteinExistence type="predicted"/>
<evidence type="ECO:0000256" key="1">
    <source>
        <dbReference type="SAM" id="MobiDB-lite"/>
    </source>
</evidence>
<comment type="caution">
    <text evidence="2">The sequence shown here is derived from an EMBL/GenBank/DDBJ whole genome shotgun (WGS) entry which is preliminary data.</text>
</comment>
<feature type="region of interest" description="Disordered" evidence="1">
    <location>
        <begin position="704"/>
        <end position="739"/>
    </location>
</feature>
<dbReference type="Proteomes" id="UP000007115">
    <property type="component" value="Unassembled WGS sequence"/>
</dbReference>
<dbReference type="HOGENOM" id="CLU_012587_0_0_1"/>
<dbReference type="InParanoid" id="G9ML26"/>
<dbReference type="OrthoDB" id="420046at2759"/>
<dbReference type="STRING" id="413071.G9ML26"/>
<dbReference type="RefSeq" id="XP_013959117.1">
    <property type="nucleotide sequence ID" value="XM_014103642.1"/>
</dbReference>
<feature type="region of interest" description="Disordered" evidence="1">
    <location>
        <begin position="566"/>
        <end position="652"/>
    </location>
</feature>
<feature type="region of interest" description="Disordered" evidence="1">
    <location>
        <begin position="287"/>
        <end position="332"/>
    </location>
</feature>
<accession>G9ML26</accession>